<keyword evidence="3" id="KW-1185">Reference proteome</keyword>
<evidence type="ECO:0000313" key="3">
    <source>
        <dbReference type="Proteomes" id="UP000007264"/>
    </source>
</evidence>
<dbReference type="RefSeq" id="XP_005647180.1">
    <property type="nucleotide sequence ID" value="XM_005647123.1"/>
</dbReference>
<feature type="compositionally biased region" description="Basic and acidic residues" evidence="1">
    <location>
        <begin position="46"/>
        <end position="62"/>
    </location>
</feature>
<sequence>MASISAMSTSVLLSTRPSVARPGVQRPAPRRLAPLRANPFIGEVNDPEKTKKNKEKKDHDSVWAEPKNNNPLEKTTLSREGFGKQSKQMKDEQEVNKFTEGVKDAADNVKEGVKDAADKVADAAKKATGQK</sequence>
<dbReference type="EMBL" id="AGSI01000009">
    <property type="protein sequence ID" value="EIE22636.1"/>
    <property type="molecule type" value="Genomic_DNA"/>
</dbReference>
<name>I0YW67_COCSC</name>
<feature type="compositionally biased region" description="Low complexity" evidence="1">
    <location>
        <begin position="26"/>
        <end position="37"/>
    </location>
</feature>
<dbReference type="AlphaFoldDB" id="I0YW67"/>
<comment type="caution">
    <text evidence="2">The sequence shown here is derived from an EMBL/GenBank/DDBJ whole genome shotgun (WGS) entry which is preliminary data.</text>
</comment>
<accession>I0YW67</accession>
<dbReference type="GeneID" id="17040623"/>
<feature type="compositionally biased region" description="Polar residues" evidence="1">
    <location>
        <begin position="1"/>
        <end position="17"/>
    </location>
</feature>
<reference evidence="2 3" key="1">
    <citation type="journal article" date="2012" name="Genome Biol.">
        <title>The genome of the polar eukaryotic microalga coccomyxa subellipsoidea reveals traits of cold adaptation.</title>
        <authorList>
            <person name="Blanc G."/>
            <person name="Agarkova I."/>
            <person name="Grimwood J."/>
            <person name="Kuo A."/>
            <person name="Brueggeman A."/>
            <person name="Dunigan D."/>
            <person name="Gurnon J."/>
            <person name="Ladunga I."/>
            <person name="Lindquist E."/>
            <person name="Lucas S."/>
            <person name="Pangilinan J."/>
            <person name="Proschold T."/>
            <person name="Salamov A."/>
            <person name="Schmutz J."/>
            <person name="Weeks D."/>
            <person name="Yamada T."/>
            <person name="Claverie J.M."/>
            <person name="Grigoriev I."/>
            <person name="Van Etten J."/>
            <person name="Lomsadze A."/>
            <person name="Borodovsky M."/>
        </authorList>
    </citation>
    <scope>NUCLEOTIDE SEQUENCE [LARGE SCALE GENOMIC DNA]</scope>
    <source>
        <strain evidence="2 3">C-169</strain>
    </source>
</reference>
<dbReference type="KEGG" id="csl:COCSUDRAFT_66322"/>
<gene>
    <name evidence="2" type="ORF">COCSUDRAFT_66322</name>
</gene>
<dbReference type="OrthoDB" id="10426709at2759"/>
<proteinExistence type="predicted"/>
<evidence type="ECO:0000313" key="2">
    <source>
        <dbReference type="EMBL" id="EIE22636.1"/>
    </source>
</evidence>
<evidence type="ECO:0000256" key="1">
    <source>
        <dbReference type="SAM" id="MobiDB-lite"/>
    </source>
</evidence>
<protein>
    <submittedName>
        <fullName evidence="2">Uncharacterized protein</fullName>
    </submittedName>
</protein>
<dbReference type="Proteomes" id="UP000007264">
    <property type="component" value="Unassembled WGS sequence"/>
</dbReference>
<feature type="region of interest" description="Disordered" evidence="1">
    <location>
        <begin position="1"/>
        <end position="94"/>
    </location>
</feature>
<organism evidence="2 3">
    <name type="scientific">Coccomyxa subellipsoidea (strain C-169)</name>
    <name type="common">Green microalga</name>
    <dbReference type="NCBI Taxonomy" id="574566"/>
    <lineage>
        <taxon>Eukaryota</taxon>
        <taxon>Viridiplantae</taxon>
        <taxon>Chlorophyta</taxon>
        <taxon>core chlorophytes</taxon>
        <taxon>Trebouxiophyceae</taxon>
        <taxon>Trebouxiophyceae incertae sedis</taxon>
        <taxon>Coccomyxaceae</taxon>
        <taxon>Coccomyxa</taxon>
        <taxon>Coccomyxa subellipsoidea</taxon>
    </lineage>
</organism>